<dbReference type="Pfam" id="PF09851">
    <property type="entry name" value="SHOCT"/>
    <property type="match status" value="1"/>
</dbReference>
<keyword evidence="1" id="KW-0812">Transmembrane</keyword>
<comment type="caution">
    <text evidence="3">The sequence shown here is derived from an EMBL/GenBank/DDBJ whole genome shotgun (WGS) entry which is preliminary data.</text>
</comment>
<accession>A0A923LSA7</accession>
<proteinExistence type="predicted"/>
<protein>
    <submittedName>
        <fullName evidence="3">SHOCT domain-containing protein</fullName>
    </submittedName>
</protein>
<keyword evidence="1" id="KW-0472">Membrane</keyword>
<keyword evidence="1" id="KW-1133">Transmembrane helix</keyword>
<dbReference type="RefSeq" id="WP_054326563.1">
    <property type="nucleotide sequence ID" value="NZ_JACOPL010000002.1"/>
</dbReference>
<organism evidence="3 4">
    <name type="scientific">Agathobaculum faecis</name>
    <dbReference type="NCBI Taxonomy" id="2763013"/>
    <lineage>
        <taxon>Bacteria</taxon>
        <taxon>Bacillati</taxon>
        <taxon>Bacillota</taxon>
        <taxon>Clostridia</taxon>
        <taxon>Eubacteriales</taxon>
        <taxon>Butyricicoccaceae</taxon>
        <taxon>Agathobaculum</taxon>
    </lineage>
</organism>
<dbReference type="EMBL" id="JACOPL010000002">
    <property type="protein sequence ID" value="MBC5724328.1"/>
    <property type="molecule type" value="Genomic_DNA"/>
</dbReference>
<feature type="domain" description="SHOCT" evidence="2">
    <location>
        <begin position="175"/>
        <end position="202"/>
    </location>
</feature>
<dbReference type="Proteomes" id="UP000606499">
    <property type="component" value="Unassembled WGS sequence"/>
</dbReference>
<evidence type="ECO:0000256" key="1">
    <source>
        <dbReference type="SAM" id="Phobius"/>
    </source>
</evidence>
<dbReference type="InterPro" id="IPR018649">
    <property type="entry name" value="SHOCT"/>
</dbReference>
<feature type="transmembrane region" description="Helical" evidence="1">
    <location>
        <begin position="12"/>
        <end position="37"/>
    </location>
</feature>
<gene>
    <name evidence="3" type="ORF">H8S45_02445</name>
</gene>
<dbReference type="AlphaFoldDB" id="A0A923LSA7"/>
<sequence>MEEKIIIKSVQYNIKLISLIIVGIGVVLFIWLGLPLAIDISNRRDGLDLSYFLTSAFPYYACFTLLPFLILAGLFYWYCSRISITVSDKRVFGTAVFGQRVDLPFDMISAVKTTRLWRGIAVATASGFIRFVWIKNAAEIHTEINRLLLERQDKRAASAARQEAAPQSNATAGAEELKRYKELLDSGVITQEEFDAKKKQILGL</sequence>
<reference evidence="3" key="1">
    <citation type="submission" date="2020-08" db="EMBL/GenBank/DDBJ databases">
        <title>Genome public.</title>
        <authorList>
            <person name="Liu C."/>
            <person name="Sun Q."/>
        </authorList>
    </citation>
    <scope>NUCLEOTIDE SEQUENCE</scope>
    <source>
        <strain evidence="3">NSJ-28</strain>
    </source>
</reference>
<evidence type="ECO:0000259" key="2">
    <source>
        <dbReference type="Pfam" id="PF09851"/>
    </source>
</evidence>
<name>A0A923LSA7_9FIRM</name>
<evidence type="ECO:0000313" key="3">
    <source>
        <dbReference type="EMBL" id="MBC5724328.1"/>
    </source>
</evidence>
<keyword evidence="4" id="KW-1185">Reference proteome</keyword>
<feature type="transmembrane region" description="Helical" evidence="1">
    <location>
        <begin position="57"/>
        <end position="79"/>
    </location>
</feature>
<evidence type="ECO:0000313" key="4">
    <source>
        <dbReference type="Proteomes" id="UP000606499"/>
    </source>
</evidence>